<dbReference type="SUPFAM" id="SSF48317">
    <property type="entry name" value="Acid phosphatase/Vanadium-dependent haloperoxidase"/>
    <property type="match status" value="1"/>
</dbReference>
<evidence type="ECO:0000313" key="4">
    <source>
        <dbReference type="EMBL" id="GAA3570040.1"/>
    </source>
</evidence>
<dbReference type="InterPro" id="IPR049283">
    <property type="entry name" value="DUF6851"/>
</dbReference>
<evidence type="ECO:0000313" key="5">
    <source>
        <dbReference type="Proteomes" id="UP001500954"/>
    </source>
</evidence>
<dbReference type="EMBL" id="BAABCY010000053">
    <property type="protein sequence ID" value="GAA3570040.1"/>
    <property type="molecule type" value="Genomic_DNA"/>
</dbReference>
<organism evidence="4 5">
    <name type="scientific">Snuella lapsa</name>
    <dbReference type="NCBI Taxonomy" id="870481"/>
    <lineage>
        <taxon>Bacteria</taxon>
        <taxon>Pseudomonadati</taxon>
        <taxon>Bacteroidota</taxon>
        <taxon>Flavobacteriia</taxon>
        <taxon>Flavobacteriales</taxon>
        <taxon>Flavobacteriaceae</taxon>
        <taxon>Snuella</taxon>
    </lineage>
</organism>
<dbReference type="InterPro" id="IPR055161">
    <property type="entry name" value="NapH1-like_2nd"/>
</dbReference>
<dbReference type="Proteomes" id="UP001500954">
    <property type="component" value="Unassembled WGS sequence"/>
</dbReference>
<dbReference type="PANTHER" id="PTHR34599">
    <property type="entry name" value="PEROXIDASE-RELATED"/>
    <property type="match status" value="1"/>
</dbReference>
<evidence type="ECO:0000256" key="1">
    <source>
        <dbReference type="SAM" id="SignalP"/>
    </source>
</evidence>
<feature type="domain" description="DUF6851" evidence="2">
    <location>
        <begin position="78"/>
        <end position="216"/>
    </location>
</feature>
<dbReference type="Pfam" id="PF21167">
    <property type="entry name" value="DUF6851"/>
    <property type="match status" value="1"/>
</dbReference>
<comment type="caution">
    <text evidence="4">The sequence shown here is derived from an EMBL/GenBank/DDBJ whole genome shotgun (WGS) entry which is preliminary data.</text>
</comment>
<dbReference type="Pfam" id="PF22778">
    <property type="entry name" value="VCPO_2nd"/>
    <property type="match status" value="1"/>
</dbReference>
<dbReference type="InterPro" id="IPR052559">
    <property type="entry name" value="V-haloperoxidase"/>
</dbReference>
<proteinExistence type="predicted"/>
<accession>A0ABP6XU38</accession>
<dbReference type="RefSeq" id="WP_345005820.1">
    <property type="nucleotide sequence ID" value="NZ_BAABCY010000053.1"/>
</dbReference>
<keyword evidence="1" id="KW-0732">Signal</keyword>
<dbReference type="InterPro" id="IPR036938">
    <property type="entry name" value="PAP2/HPO_sf"/>
</dbReference>
<feature type="chain" id="PRO_5046688702" evidence="1">
    <location>
        <begin position="23"/>
        <end position="499"/>
    </location>
</feature>
<dbReference type="PANTHER" id="PTHR34599:SF2">
    <property type="entry name" value="TRAF-TYPE DOMAIN-CONTAINING PROTEIN"/>
    <property type="match status" value="1"/>
</dbReference>
<sequence length="499" mass="55988">MKLKLQQALLALSLLVVLTNCKNENKGAMADNMAKTEAVPKGKDNVAYQWAHIALEGTANDTDKFKPRPTITSRFLGLIFTSMFDAWTRYDDKASPVYLNDVARQPKNKRTLKNKEIAVSYAAYRALSEYYYSDSVMFKNKMIKLGLDPNNKSLDPTTPEGIGNLAAKMVIDARRHDGSNQYGDVEGSMGKPYFDYTGYKPVNDADNNVDINRWQPKYFSDGKGGKFAPGCLTPYWQKVRPLLLSTADQFRPGPPPVLGSDQLKEEVKEVVELQANLTPEHKALVEFMRDGPKSVQQAGHWLKFAQDVSLRDHHTLDEDIKMYFLVESVAMDGFIACWDSKMHYDFARPYALVHEYYQDQTIDAWGGPDKGMVKMKGQEWRPYSPDTFLCPPFPSYVSGHSTISGGCAEALRLFTGNDKFGVEVELIPGALTEPNNLGDPVVLKFPTFTKTGEMAGISRVMGGYHIQADNIEGLNLGRNIARYNYKKYLELLGESTDNL</sequence>
<reference evidence="5" key="1">
    <citation type="journal article" date="2019" name="Int. J. Syst. Evol. Microbiol.">
        <title>The Global Catalogue of Microorganisms (GCM) 10K type strain sequencing project: providing services to taxonomists for standard genome sequencing and annotation.</title>
        <authorList>
            <consortium name="The Broad Institute Genomics Platform"/>
            <consortium name="The Broad Institute Genome Sequencing Center for Infectious Disease"/>
            <person name="Wu L."/>
            <person name="Ma J."/>
        </authorList>
    </citation>
    <scope>NUCLEOTIDE SEQUENCE [LARGE SCALE GENOMIC DNA]</scope>
    <source>
        <strain evidence="5">JCM 17111</strain>
    </source>
</reference>
<feature type="domain" description="Vanadium-dependent haloperoxidase NapH1-like second helical-bundle" evidence="3">
    <location>
        <begin position="324"/>
        <end position="477"/>
    </location>
</feature>
<gene>
    <name evidence="4" type="ORF">GCM10022395_19630</name>
</gene>
<name>A0ABP6XU38_9FLAO</name>
<keyword evidence="5" id="KW-1185">Reference proteome</keyword>
<evidence type="ECO:0000259" key="3">
    <source>
        <dbReference type="Pfam" id="PF22778"/>
    </source>
</evidence>
<dbReference type="CDD" id="cd03398">
    <property type="entry name" value="PAP2_haloperoxidase"/>
    <property type="match status" value="1"/>
</dbReference>
<evidence type="ECO:0000259" key="2">
    <source>
        <dbReference type="Pfam" id="PF21167"/>
    </source>
</evidence>
<feature type="signal peptide" evidence="1">
    <location>
        <begin position="1"/>
        <end position="22"/>
    </location>
</feature>
<protein>
    <submittedName>
        <fullName evidence="4">Vanadium-dependent haloperoxidase</fullName>
    </submittedName>
</protein>
<dbReference type="Gene3D" id="1.10.606.20">
    <property type="match status" value="1"/>
</dbReference>